<dbReference type="STRING" id="503106.A0A218Z609"/>
<evidence type="ECO:0000256" key="1">
    <source>
        <dbReference type="SAM" id="MobiDB-lite"/>
    </source>
</evidence>
<dbReference type="EMBL" id="MZNU01000202">
    <property type="protein sequence ID" value="OWP03030.1"/>
    <property type="molecule type" value="Genomic_DNA"/>
</dbReference>
<evidence type="ECO:0000313" key="3">
    <source>
        <dbReference type="Proteomes" id="UP000242519"/>
    </source>
</evidence>
<gene>
    <name evidence="2" type="ORF">B2J93_3656</name>
</gene>
<dbReference type="Proteomes" id="UP000242519">
    <property type="component" value="Unassembled WGS sequence"/>
</dbReference>
<feature type="compositionally biased region" description="Basic and acidic residues" evidence="1">
    <location>
        <begin position="53"/>
        <end position="62"/>
    </location>
</feature>
<name>A0A218Z609_9HELO</name>
<dbReference type="Gene3D" id="2.115.10.20">
    <property type="entry name" value="Glycosyl hydrolase domain, family 43"/>
    <property type="match status" value="1"/>
</dbReference>
<evidence type="ECO:0000313" key="2">
    <source>
        <dbReference type="EMBL" id="OWP03030.1"/>
    </source>
</evidence>
<reference evidence="2 3" key="1">
    <citation type="submission" date="2017-04" db="EMBL/GenBank/DDBJ databases">
        <title>Draft genome sequence of Marssonina coronaria NL1: causal agent of apple blotch.</title>
        <authorList>
            <person name="Cheng Q."/>
        </authorList>
    </citation>
    <scope>NUCLEOTIDE SEQUENCE [LARGE SCALE GENOMIC DNA]</scope>
    <source>
        <strain evidence="2 3">NL1</strain>
    </source>
</reference>
<proteinExistence type="predicted"/>
<dbReference type="OrthoDB" id="5211809at2759"/>
<dbReference type="InterPro" id="IPR023296">
    <property type="entry name" value="Glyco_hydro_beta-prop_sf"/>
</dbReference>
<feature type="compositionally biased region" description="Basic and acidic residues" evidence="1">
    <location>
        <begin position="26"/>
        <end position="36"/>
    </location>
</feature>
<organism evidence="2 3">
    <name type="scientific">Diplocarpon coronariae</name>
    <dbReference type="NCBI Taxonomy" id="2795749"/>
    <lineage>
        <taxon>Eukaryota</taxon>
        <taxon>Fungi</taxon>
        <taxon>Dikarya</taxon>
        <taxon>Ascomycota</taxon>
        <taxon>Pezizomycotina</taxon>
        <taxon>Leotiomycetes</taxon>
        <taxon>Helotiales</taxon>
        <taxon>Drepanopezizaceae</taxon>
        <taxon>Diplocarpon</taxon>
    </lineage>
</organism>
<feature type="region of interest" description="Disordered" evidence="1">
    <location>
        <begin position="15"/>
        <end position="105"/>
    </location>
</feature>
<dbReference type="InParanoid" id="A0A218Z609"/>
<keyword evidence="3" id="KW-1185">Reference proteome</keyword>
<dbReference type="AlphaFoldDB" id="A0A218Z609"/>
<comment type="caution">
    <text evidence="2">The sequence shown here is derived from an EMBL/GenBank/DDBJ whole genome shotgun (WGS) entry which is preliminary data.</text>
</comment>
<sequence length="205" mass="23390">MFANATRDAVRCRKDPYRGYSSAPDNRSRSSVEHPTPETLLRQHVRCIATGQSEKDRYDSNEPTRPIDSSTSSVKLHSSHFTDPSFFLDRKPRPRMSPMECSTTTPPTAVLLRSDMCTIRCWTKEGPKRRLVATRRLHAAPAYNPRVARQRRDMLQLDGGVRELGILGSGGRPIPPQDHGCRLLEAAWMHRDSGKHYFYSIRDTR</sequence>
<protein>
    <submittedName>
        <fullName evidence="2">Beta-xylosidase</fullName>
    </submittedName>
</protein>
<accession>A0A218Z609</accession>